<feature type="chain" id="PRO_5032458649" description="General secretion pathway protein N" evidence="2">
    <location>
        <begin position="20"/>
        <end position="174"/>
    </location>
</feature>
<keyword evidence="4" id="KW-1185">Reference proteome</keyword>
<protein>
    <recommendedName>
        <fullName evidence="5">General secretion pathway protein N</fullName>
    </recommendedName>
</protein>
<reference evidence="3 4" key="1">
    <citation type="submission" date="2020-08" db="EMBL/GenBank/DDBJ databases">
        <title>Genomic Encyclopedia of Type Strains, Phase IV (KMG-IV): sequencing the most valuable type-strain genomes for metagenomic binning, comparative biology and taxonomic classification.</title>
        <authorList>
            <person name="Goeker M."/>
        </authorList>
    </citation>
    <scope>NUCLEOTIDE SEQUENCE [LARGE SCALE GENOMIC DNA]</scope>
    <source>
        <strain evidence="3 4">DSM 25622</strain>
    </source>
</reference>
<name>A0A840Y9L3_9PROT</name>
<gene>
    <name evidence="3" type="ORF">FHS87_001083</name>
</gene>
<feature type="signal peptide" evidence="2">
    <location>
        <begin position="1"/>
        <end position="19"/>
    </location>
</feature>
<proteinExistence type="predicted"/>
<comment type="caution">
    <text evidence="3">The sequence shown here is derived from an EMBL/GenBank/DDBJ whole genome shotgun (WGS) entry which is preliminary data.</text>
</comment>
<dbReference type="EMBL" id="JACIJD010000004">
    <property type="protein sequence ID" value="MBB5693057.1"/>
    <property type="molecule type" value="Genomic_DNA"/>
</dbReference>
<accession>A0A840Y9L3</accession>
<dbReference type="AlphaFoldDB" id="A0A840Y9L3"/>
<organism evidence="3 4">
    <name type="scientific">Muricoccus pecuniae</name>
    <dbReference type="NCBI Taxonomy" id="693023"/>
    <lineage>
        <taxon>Bacteria</taxon>
        <taxon>Pseudomonadati</taxon>
        <taxon>Pseudomonadota</taxon>
        <taxon>Alphaproteobacteria</taxon>
        <taxon>Acetobacterales</taxon>
        <taxon>Roseomonadaceae</taxon>
        <taxon>Muricoccus</taxon>
    </lineage>
</organism>
<evidence type="ECO:0000313" key="3">
    <source>
        <dbReference type="EMBL" id="MBB5693057.1"/>
    </source>
</evidence>
<feature type="compositionally biased region" description="Pro residues" evidence="1">
    <location>
        <begin position="43"/>
        <end position="53"/>
    </location>
</feature>
<evidence type="ECO:0000256" key="2">
    <source>
        <dbReference type="SAM" id="SignalP"/>
    </source>
</evidence>
<feature type="region of interest" description="Disordered" evidence="1">
    <location>
        <begin position="38"/>
        <end position="93"/>
    </location>
</feature>
<evidence type="ECO:0000313" key="4">
    <source>
        <dbReference type="Proteomes" id="UP000580654"/>
    </source>
</evidence>
<dbReference type="Proteomes" id="UP000580654">
    <property type="component" value="Unassembled WGS sequence"/>
</dbReference>
<dbReference type="RefSeq" id="WP_184514694.1">
    <property type="nucleotide sequence ID" value="NZ_JACIJD010000004.1"/>
</dbReference>
<keyword evidence="2" id="KW-0732">Signal</keyword>
<evidence type="ECO:0008006" key="5">
    <source>
        <dbReference type="Google" id="ProtNLM"/>
    </source>
</evidence>
<evidence type="ECO:0000256" key="1">
    <source>
        <dbReference type="SAM" id="MobiDB-lite"/>
    </source>
</evidence>
<sequence>MSARLLLLGGACASLVFLATRDPVVVVPWPSAVAHPGALSPVPVQPPPEPPAGPWSEQRERPLFVAGRRPPARERAPAPAAAPEAEAPPPVAASGVILRPDSAVALLRLSDGRSRRAALGDDVEGWRVIRISAESVELTRAGRSVTLGARLPSAEGLLRPDMAGTTASLVLASP</sequence>